<dbReference type="Proteomes" id="UP000041254">
    <property type="component" value="Unassembled WGS sequence"/>
</dbReference>
<sequence length="135" mass="14788">MSKVIANGCGVPDEDYPNKREWRLTCPQRVVGEDIKNKASVRACKTCAMDYGVEAGTWGCGRRLRATKKLSQGEGQKGLGLDRENLRDIPREVIKEASQAESSADWWASLRASLPEPAPDAVDWPAWLAGGADDE</sequence>
<proteinExistence type="predicted"/>
<dbReference type="VEuPathDB" id="CryptoDB:Vbra_19139"/>
<organism evidence="1 2">
    <name type="scientific">Vitrella brassicaformis (strain CCMP3155)</name>
    <dbReference type="NCBI Taxonomy" id="1169540"/>
    <lineage>
        <taxon>Eukaryota</taxon>
        <taxon>Sar</taxon>
        <taxon>Alveolata</taxon>
        <taxon>Colpodellida</taxon>
        <taxon>Vitrellaceae</taxon>
        <taxon>Vitrella</taxon>
    </lineage>
</organism>
<reference evidence="1 2" key="1">
    <citation type="submission" date="2014-11" db="EMBL/GenBank/DDBJ databases">
        <authorList>
            <person name="Zhu J."/>
            <person name="Qi W."/>
            <person name="Song R."/>
        </authorList>
    </citation>
    <scope>NUCLEOTIDE SEQUENCE [LARGE SCALE GENOMIC DNA]</scope>
</reference>
<evidence type="ECO:0000313" key="2">
    <source>
        <dbReference type="Proteomes" id="UP000041254"/>
    </source>
</evidence>
<dbReference type="AlphaFoldDB" id="A0A0G4GZ80"/>
<dbReference type="InParanoid" id="A0A0G4GZ80"/>
<dbReference type="EMBL" id="CDMY01000897">
    <property type="protein sequence ID" value="CEM36560.1"/>
    <property type="molecule type" value="Genomic_DNA"/>
</dbReference>
<gene>
    <name evidence="1" type="ORF">Vbra_19139</name>
</gene>
<evidence type="ECO:0000313" key="1">
    <source>
        <dbReference type="EMBL" id="CEM36560.1"/>
    </source>
</evidence>
<accession>A0A0G4GZ80</accession>
<keyword evidence="2" id="KW-1185">Reference proteome</keyword>
<name>A0A0G4GZ80_VITBC</name>
<protein>
    <submittedName>
        <fullName evidence="1">Uncharacterized protein</fullName>
    </submittedName>
</protein>